<sequence>MSVRLVIDSLDFVQNAGIRHGKIPMVELVRLHDLLFDQEGELTYRISGQFDKNTKPGLQLEAKGRIHLKCQRCLGELNYTIDLKTFLLLAKNETELHLADEDDTIDAILAIPDLDVVNLIEDEVILSLPISSRHADGECSTVKLKLAEDNLIGNKKSAHPFAVLATLKKTN</sequence>
<keyword evidence="7" id="KW-1185">Reference proteome</keyword>
<evidence type="ECO:0000256" key="5">
    <source>
        <dbReference type="ARBA" id="ARBA00031841"/>
    </source>
</evidence>
<dbReference type="GO" id="GO:0005829">
    <property type="term" value="C:cytosol"/>
    <property type="evidence" value="ECO:0007669"/>
    <property type="project" value="TreeGrafter"/>
</dbReference>
<evidence type="ECO:0000256" key="4">
    <source>
        <dbReference type="ARBA" id="ARBA00022517"/>
    </source>
</evidence>
<proteinExistence type="inferred from homology"/>
<name>A0A2P7NSY7_9PROT</name>
<evidence type="ECO:0000256" key="1">
    <source>
        <dbReference type="ARBA" id="ARBA00002868"/>
    </source>
</evidence>
<comment type="similarity">
    <text evidence="2">Belongs to the DUF177 domain family.</text>
</comment>
<evidence type="ECO:0000313" key="7">
    <source>
        <dbReference type="Proteomes" id="UP000241912"/>
    </source>
</evidence>
<dbReference type="InterPro" id="IPR039255">
    <property type="entry name" value="YceD_bac"/>
</dbReference>
<accession>A0A2P7NSY7</accession>
<dbReference type="Proteomes" id="UP000241912">
    <property type="component" value="Unassembled WGS sequence"/>
</dbReference>
<reference evidence="6 7" key="1">
    <citation type="submission" date="2018-03" db="EMBL/GenBank/DDBJ databases">
        <title>Draft genome of Nitrosomonas supralitoralis APG5.</title>
        <authorList>
            <person name="Urakawa H."/>
            <person name="Lopez J.V."/>
        </authorList>
    </citation>
    <scope>NUCLEOTIDE SEQUENCE [LARGE SCALE GENOMIC DNA]</scope>
    <source>
        <strain evidence="6 7">APG5</strain>
    </source>
</reference>
<evidence type="ECO:0000256" key="2">
    <source>
        <dbReference type="ARBA" id="ARBA00010740"/>
    </source>
</evidence>
<dbReference type="PANTHER" id="PTHR38099">
    <property type="entry name" value="LARGE RIBOSOMAL RNA SUBUNIT ACCUMULATION PROTEIN YCED"/>
    <property type="match status" value="1"/>
</dbReference>
<dbReference type="OrthoDB" id="5297600at2"/>
<evidence type="ECO:0000313" key="6">
    <source>
        <dbReference type="EMBL" id="PSJ16576.1"/>
    </source>
</evidence>
<dbReference type="Pfam" id="PF02620">
    <property type="entry name" value="YceD"/>
    <property type="match status" value="1"/>
</dbReference>
<gene>
    <name evidence="6" type="ORF">C7H79_12770</name>
</gene>
<dbReference type="AlphaFoldDB" id="A0A2P7NSY7"/>
<protein>
    <recommendedName>
        <fullName evidence="3">Large ribosomal RNA subunit accumulation protein YceD</fullName>
    </recommendedName>
    <alternativeName>
        <fullName evidence="5">23S rRNA accumulation protein YceD</fullName>
    </alternativeName>
</protein>
<comment type="caution">
    <text evidence="6">The sequence shown here is derived from an EMBL/GenBank/DDBJ whole genome shotgun (WGS) entry which is preliminary data.</text>
</comment>
<dbReference type="RefSeq" id="WP_106707642.1">
    <property type="nucleotide sequence ID" value="NZ_PXXU01000044.1"/>
</dbReference>
<comment type="function">
    <text evidence="1">Plays a role in synthesis, processing and/or stability of 23S rRNA.</text>
</comment>
<dbReference type="EMBL" id="PXXU01000044">
    <property type="protein sequence ID" value="PSJ16576.1"/>
    <property type="molecule type" value="Genomic_DNA"/>
</dbReference>
<dbReference type="PANTHER" id="PTHR38099:SF1">
    <property type="entry name" value="LARGE RIBOSOMAL RNA SUBUNIT ACCUMULATION PROTEIN YCED"/>
    <property type="match status" value="1"/>
</dbReference>
<evidence type="ECO:0000256" key="3">
    <source>
        <dbReference type="ARBA" id="ARBA00015716"/>
    </source>
</evidence>
<organism evidence="6 7">
    <name type="scientific">Nitrosomonas supralitoralis</name>
    <dbReference type="NCBI Taxonomy" id="2116706"/>
    <lineage>
        <taxon>Bacteria</taxon>
        <taxon>Pseudomonadati</taxon>
        <taxon>Pseudomonadota</taxon>
        <taxon>Betaproteobacteria</taxon>
        <taxon>Nitrosomonadales</taxon>
        <taxon>Nitrosomonadaceae</taxon>
        <taxon>Nitrosomonas</taxon>
    </lineage>
</organism>
<dbReference type="InterPro" id="IPR003772">
    <property type="entry name" value="YceD"/>
</dbReference>
<dbReference type="GO" id="GO:0042254">
    <property type="term" value="P:ribosome biogenesis"/>
    <property type="evidence" value="ECO:0007669"/>
    <property type="project" value="UniProtKB-KW"/>
</dbReference>
<keyword evidence="4" id="KW-0690">Ribosome biogenesis</keyword>